<name>A0A560AGL9_AZOBR</name>
<dbReference type="GO" id="GO:0019213">
    <property type="term" value="F:deacetylase activity"/>
    <property type="evidence" value="ECO:0007669"/>
    <property type="project" value="InterPro"/>
</dbReference>
<accession>A0A560AGL9</accession>
<feature type="binding site" evidence="1">
    <location>
        <position position="67"/>
    </location>
    <ligand>
        <name>Zn(2+)</name>
        <dbReference type="ChEBI" id="CHEBI:29105"/>
        <label>1</label>
    </ligand>
</feature>
<feature type="binding site" description="via carbamate group" evidence="1">
    <location>
        <position position="166"/>
    </location>
    <ligand>
        <name>Zn(2+)</name>
        <dbReference type="ChEBI" id="CHEBI:29105"/>
        <label>1</label>
    </ligand>
</feature>
<feature type="binding site" evidence="1">
    <location>
        <position position="199"/>
    </location>
    <ligand>
        <name>Zn(2+)</name>
        <dbReference type="ChEBI" id="CHEBI:29105"/>
        <label>2</label>
    </ligand>
</feature>
<feature type="binding site" evidence="1">
    <location>
        <position position="234"/>
    </location>
    <ligand>
        <name>Zn(2+)</name>
        <dbReference type="ChEBI" id="CHEBI:29105"/>
        <label>2</label>
    </ligand>
</feature>
<feature type="binding site" evidence="1">
    <location>
        <position position="294"/>
    </location>
    <ligand>
        <name>Zn(2+)</name>
        <dbReference type="ChEBI" id="CHEBI:29105"/>
        <label>1</label>
    </ligand>
</feature>
<feature type="modified residue" description="N6-carboxylysine" evidence="2">
    <location>
        <position position="166"/>
    </location>
</feature>
<dbReference type="InterPro" id="IPR011059">
    <property type="entry name" value="Metal-dep_hydrolase_composite"/>
</dbReference>
<keyword evidence="1" id="KW-0862">Zinc</keyword>
<dbReference type="AlphaFoldDB" id="A0A560AGL9"/>
<reference evidence="3 4" key="1">
    <citation type="submission" date="2019-06" db="EMBL/GenBank/DDBJ databases">
        <title>Genomic Encyclopedia of Type Strains, Phase IV (KMG-V): Genome sequencing to study the core and pangenomes of soil and plant-associated prokaryotes.</title>
        <authorList>
            <person name="Whitman W."/>
        </authorList>
    </citation>
    <scope>NUCLEOTIDE SEQUENCE [LARGE SCALE GENOMIC DNA]</scope>
    <source>
        <strain evidence="3 4">BR 11796</strain>
    </source>
</reference>
<sequence length="423" mass="44935">MSETHTFDLVLRGGRILDPANGLDLVGDLAVAQGRIAAVAERLPDDAADTILDVTGKLVTPGLIDTHAHVFEKVTGRFGLNPDMVGVRSGVSTLVDQGGPSLMTLPAFRRFIAEPARSRTLCFLSAYLVGGLEGHYYPQLYRPDCVDVDATIRVGRENRDIVKGIKAHAEVGGASRWGLDVIKQAKRIADGIGVPLYVHLGQLWPEVEGGEAVDPDMLVEELVPLLDSRDILAHPFTRHPGGFISTRTGEVHPVIYKALERGLTVDVGHGSHFSFEMARRTLAAGILPYTLGADLHGYNVKAPMAGAGGDREANPFYGVAPFSLTHAMTELLTLGMALGDVLKTVTSNPAAMLGMAGEIGALSPGMAADVAVLEVKAGRWQLSDNSGERVTAPEMIVPAFSLRDGVVQEVDSPLLPKPIPVAA</sequence>
<dbReference type="PANTHER" id="PTHR42717">
    <property type="entry name" value="DIHYDROOROTASE-RELATED"/>
    <property type="match status" value="1"/>
</dbReference>
<dbReference type="InterPro" id="IPR020043">
    <property type="entry name" value="Deacetylase_Atu3266-like"/>
</dbReference>
<dbReference type="Gene3D" id="3.20.20.140">
    <property type="entry name" value="Metal-dependent hydrolases"/>
    <property type="match status" value="1"/>
</dbReference>
<organism evidence="3 4">
    <name type="scientific">Azospirillum brasilense</name>
    <dbReference type="NCBI Taxonomy" id="192"/>
    <lineage>
        <taxon>Bacteria</taxon>
        <taxon>Pseudomonadati</taxon>
        <taxon>Pseudomonadota</taxon>
        <taxon>Alphaproteobacteria</taxon>
        <taxon>Rhodospirillales</taxon>
        <taxon>Azospirillaceae</taxon>
        <taxon>Azospirillum</taxon>
    </lineage>
</organism>
<proteinExistence type="predicted"/>
<dbReference type="InterPro" id="IPR032466">
    <property type="entry name" value="Metal_Hydrolase"/>
</dbReference>
<keyword evidence="1" id="KW-0479">Metal-binding</keyword>
<dbReference type="PIRSF" id="PIRSF039004">
    <property type="entry name" value="ADE_EF_0837"/>
    <property type="match status" value="1"/>
</dbReference>
<evidence type="ECO:0000256" key="2">
    <source>
        <dbReference type="PIRSR" id="PIRSR039004-2"/>
    </source>
</evidence>
<evidence type="ECO:0000313" key="4">
    <source>
        <dbReference type="Proteomes" id="UP000316083"/>
    </source>
</evidence>
<evidence type="ECO:0000256" key="1">
    <source>
        <dbReference type="PIRSR" id="PIRSR039004-1"/>
    </source>
</evidence>
<comment type="caution">
    <text evidence="3">The sequence shown here is derived from an EMBL/GenBank/DDBJ whole genome shotgun (WGS) entry which is preliminary data.</text>
</comment>
<dbReference type="NCBIfam" id="NF006689">
    <property type="entry name" value="PRK09237.1"/>
    <property type="match status" value="1"/>
</dbReference>
<dbReference type="EMBL" id="VITF01000025">
    <property type="protein sequence ID" value="TWA59462.1"/>
    <property type="molecule type" value="Genomic_DNA"/>
</dbReference>
<evidence type="ECO:0000313" key="3">
    <source>
        <dbReference type="EMBL" id="TWA59462.1"/>
    </source>
</evidence>
<feature type="binding site" description="via carbamate group" evidence="1">
    <location>
        <position position="166"/>
    </location>
    <ligand>
        <name>Zn(2+)</name>
        <dbReference type="ChEBI" id="CHEBI:29105"/>
        <label>2</label>
    </ligand>
</feature>
<gene>
    <name evidence="3" type="ORF">FBZ82_12529</name>
</gene>
<protein>
    <submittedName>
        <fullName evidence="3">Dihydroorotase</fullName>
    </submittedName>
</protein>
<dbReference type="Proteomes" id="UP000316083">
    <property type="component" value="Unassembled WGS sequence"/>
</dbReference>
<dbReference type="SUPFAM" id="SSF51338">
    <property type="entry name" value="Composite domain of metallo-dependent hydrolases"/>
    <property type="match status" value="1"/>
</dbReference>
<dbReference type="GO" id="GO:0016810">
    <property type="term" value="F:hydrolase activity, acting on carbon-nitrogen (but not peptide) bonds"/>
    <property type="evidence" value="ECO:0007669"/>
    <property type="project" value="InterPro"/>
</dbReference>
<dbReference type="PANTHER" id="PTHR42717:SF1">
    <property type="entry name" value="IMIDAZOLONEPROPIONASE AND RELATED AMIDOHYDROLASES"/>
    <property type="match status" value="1"/>
</dbReference>
<dbReference type="GO" id="GO:0046872">
    <property type="term" value="F:metal ion binding"/>
    <property type="evidence" value="ECO:0007669"/>
    <property type="project" value="UniProtKB-KW"/>
</dbReference>
<feature type="binding site" evidence="1">
    <location>
        <position position="69"/>
    </location>
    <ligand>
        <name>Zn(2+)</name>
        <dbReference type="ChEBI" id="CHEBI:29105"/>
        <label>1</label>
    </ligand>
</feature>
<dbReference type="Gene3D" id="2.30.40.10">
    <property type="entry name" value="Urease, subunit C, domain 1"/>
    <property type="match status" value="1"/>
</dbReference>
<dbReference type="RefSeq" id="WP_145679917.1">
    <property type="nucleotide sequence ID" value="NZ_VITF01000025.1"/>
</dbReference>
<dbReference type="SUPFAM" id="SSF51556">
    <property type="entry name" value="Metallo-dependent hydrolases"/>
    <property type="match status" value="1"/>
</dbReference>